<protein>
    <submittedName>
        <fullName evidence="1">Uncharacterized protein</fullName>
    </submittedName>
</protein>
<keyword evidence="2" id="KW-1185">Reference proteome</keyword>
<comment type="caution">
    <text evidence="1">The sequence shown here is derived from an EMBL/GenBank/DDBJ whole genome shotgun (WGS) entry which is preliminary data.</text>
</comment>
<sequence length="61" mass="6860">LDDIHVELKSMTNTMDGNILATTSIKFTVSSNTLRVMFPHLNSMNTAVRIEEPDFCKMNEG</sequence>
<name>A0A225UJA3_9STRA</name>
<accession>A0A225UJA3</accession>
<dbReference type="EMBL" id="NBNE01016632">
    <property type="protein sequence ID" value="OWY93142.1"/>
    <property type="molecule type" value="Genomic_DNA"/>
</dbReference>
<evidence type="ECO:0000313" key="2">
    <source>
        <dbReference type="Proteomes" id="UP000198211"/>
    </source>
</evidence>
<proteinExistence type="predicted"/>
<dbReference type="Proteomes" id="UP000198211">
    <property type="component" value="Unassembled WGS sequence"/>
</dbReference>
<dbReference type="AlphaFoldDB" id="A0A225UJA3"/>
<gene>
    <name evidence="1" type="ORF">PHMEG_00037568</name>
</gene>
<organism evidence="1 2">
    <name type="scientific">Phytophthora megakarya</name>
    <dbReference type="NCBI Taxonomy" id="4795"/>
    <lineage>
        <taxon>Eukaryota</taxon>
        <taxon>Sar</taxon>
        <taxon>Stramenopiles</taxon>
        <taxon>Oomycota</taxon>
        <taxon>Peronosporomycetes</taxon>
        <taxon>Peronosporales</taxon>
        <taxon>Peronosporaceae</taxon>
        <taxon>Phytophthora</taxon>
    </lineage>
</organism>
<evidence type="ECO:0000313" key="1">
    <source>
        <dbReference type="EMBL" id="OWY93142.1"/>
    </source>
</evidence>
<reference evidence="2" key="1">
    <citation type="submission" date="2017-03" db="EMBL/GenBank/DDBJ databases">
        <title>Phytopthora megakarya and P. palmivora, two closely related causual agents of cacao black pod achieved similar genome size and gene model numbers by different mechanisms.</title>
        <authorList>
            <person name="Ali S."/>
            <person name="Shao J."/>
            <person name="Larry D.J."/>
            <person name="Kronmiller B."/>
            <person name="Shen D."/>
            <person name="Strem M.D."/>
            <person name="Melnick R.L."/>
            <person name="Guiltinan M.J."/>
            <person name="Tyler B.M."/>
            <person name="Meinhardt L.W."/>
            <person name="Bailey B.A."/>
        </authorList>
    </citation>
    <scope>NUCLEOTIDE SEQUENCE [LARGE SCALE GENOMIC DNA]</scope>
    <source>
        <strain evidence="2">zdho120</strain>
    </source>
</reference>
<feature type="non-terminal residue" evidence="1">
    <location>
        <position position="1"/>
    </location>
</feature>